<organism evidence="1 2">
    <name type="scientific">Paenibacillus macquariensis</name>
    <dbReference type="NCBI Taxonomy" id="948756"/>
    <lineage>
        <taxon>Bacteria</taxon>
        <taxon>Bacillati</taxon>
        <taxon>Bacillota</taxon>
        <taxon>Bacilli</taxon>
        <taxon>Bacillales</taxon>
        <taxon>Paenibacillaceae</taxon>
        <taxon>Paenibacillus</taxon>
    </lineage>
</organism>
<dbReference type="EMBL" id="FTNK01000001">
    <property type="protein sequence ID" value="SIQ33775.1"/>
    <property type="molecule type" value="Genomic_DNA"/>
</dbReference>
<sequence length="79" mass="9319">MSKDPLGVFEYIESQKLMVHFWDSIQYIHSVFLVCKDTLYSKIQVPIMIDNVSKVLYWLSEYQVDLNAPILRNNSFQTS</sequence>
<accession>A0ABY1JKA8</accession>
<keyword evidence="2" id="KW-1185">Reference proteome</keyword>
<dbReference type="Proteomes" id="UP000186666">
    <property type="component" value="Unassembled WGS sequence"/>
</dbReference>
<name>A0ABY1JKA8_9BACL</name>
<comment type="caution">
    <text evidence="1">The sequence shown here is derived from an EMBL/GenBank/DDBJ whole genome shotgun (WGS) entry which is preliminary data.</text>
</comment>
<protein>
    <submittedName>
        <fullName evidence="1">Uncharacterized protein</fullName>
    </submittedName>
</protein>
<proteinExistence type="predicted"/>
<evidence type="ECO:0000313" key="2">
    <source>
        <dbReference type="Proteomes" id="UP000186666"/>
    </source>
</evidence>
<evidence type="ECO:0000313" key="1">
    <source>
        <dbReference type="EMBL" id="SIQ33775.1"/>
    </source>
</evidence>
<reference evidence="1 2" key="1">
    <citation type="submission" date="2017-01" db="EMBL/GenBank/DDBJ databases">
        <authorList>
            <person name="Varghese N."/>
            <person name="Submissions S."/>
        </authorList>
    </citation>
    <scope>NUCLEOTIDE SEQUENCE [LARGE SCALE GENOMIC DNA]</scope>
    <source>
        <strain evidence="1 2">ATCC 23464</strain>
    </source>
</reference>
<gene>
    <name evidence="1" type="ORF">SAMN05421578_101279</name>
</gene>